<dbReference type="InterPro" id="IPR013968">
    <property type="entry name" value="PKS_KR"/>
</dbReference>
<dbReference type="InterPro" id="IPR006162">
    <property type="entry name" value="Ppantetheine_attach_site"/>
</dbReference>
<dbReference type="Pfam" id="PF00109">
    <property type="entry name" value="ketoacyl-synt"/>
    <property type="match status" value="1"/>
</dbReference>
<dbReference type="SMART" id="SM01294">
    <property type="entry name" value="PKS_PP_betabranch"/>
    <property type="match status" value="1"/>
</dbReference>
<dbReference type="SUPFAM" id="SSF52151">
    <property type="entry name" value="FabD/lysophospholipase-like"/>
    <property type="match status" value="1"/>
</dbReference>
<protein>
    <submittedName>
        <fullName evidence="10">Polyketide synthase</fullName>
    </submittedName>
</protein>
<dbReference type="Gene3D" id="3.30.70.3290">
    <property type="match status" value="1"/>
</dbReference>
<feature type="region of interest" description="C-terminal hotdog fold" evidence="5">
    <location>
        <begin position="1066"/>
        <end position="1208"/>
    </location>
</feature>
<dbReference type="EMBL" id="HE616533">
    <property type="protein sequence ID" value="CCE88381.1"/>
    <property type="molecule type" value="Genomic_DNA"/>
</dbReference>
<feature type="compositionally biased region" description="Basic and acidic residues" evidence="6">
    <location>
        <begin position="1045"/>
        <end position="1066"/>
    </location>
</feature>
<evidence type="ECO:0000256" key="5">
    <source>
        <dbReference type="PROSITE-ProRule" id="PRU01363"/>
    </source>
</evidence>
<name>I0J6Y8_SORCE</name>
<dbReference type="InterPro" id="IPR042104">
    <property type="entry name" value="PKS_dehydratase_sf"/>
</dbReference>
<dbReference type="InterPro" id="IPR057326">
    <property type="entry name" value="KR_dom"/>
</dbReference>
<feature type="domain" description="Carrier" evidence="7">
    <location>
        <begin position="1727"/>
        <end position="1804"/>
    </location>
</feature>
<reference evidence="10" key="1">
    <citation type="submission" date="2011-12" db="EMBL/GenBank/DDBJ databases">
        <authorList>
            <person name="Krug D."/>
        </authorList>
    </citation>
    <scope>NUCLEOTIDE SEQUENCE</scope>
    <source>
        <strain evidence="10">So ce38</strain>
    </source>
</reference>
<keyword evidence="1" id="KW-0596">Phosphopantetheine</keyword>
<dbReference type="InterPro" id="IPR016039">
    <property type="entry name" value="Thiolase-like"/>
</dbReference>
<dbReference type="InterPro" id="IPR020807">
    <property type="entry name" value="PKS_DH"/>
</dbReference>
<evidence type="ECO:0000259" key="7">
    <source>
        <dbReference type="PROSITE" id="PS50075"/>
    </source>
</evidence>
<dbReference type="SUPFAM" id="SSF51735">
    <property type="entry name" value="NAD(P)-binding Rossmann-fold domains"/>
    <property type="match status" value="2"/>
</dbReference>
<dbReference type="InterPro" id="IPR049552">
    <property type="entry name" value="PKS_DH_N"/>
</dbReference>
<dbReference type="SMART" id="SM00826">
    <property type="entry name" value="PKS_DH"/>
    <property type="match status" value="1"/>
</dbReference>
<reference evidence="10" key="2">
    <citation type="submission" date="2012-04" db="EMBL/GenBank/DDBJ databases">
        <title>Pellasoren: structure elucidation, biosynthesis and total synthesis of a new cytotoxic secondary metabolite from Sorangium cellulosum.</title>
        <authorList>
            <person name="Jahns C."/>
            <person name="Hoffmann T."/>
            <person name="Mueller S."/>
            <person name="Gerth K."/>
            <person name="Washausen P."/>
            <person name="Hoefle G."/>
            <person name="Reichenbach H."/>
            <person name="Kalesse M."/>
            <person name="Mueller R."/>
        </authorList>
    </citation>
    <scope>NUCLEOTIDE SEQUENCE</scope>
    <source>
        <strain evidence="10">So ce38</strain>
    </source>
</reference>
<dbReference type="SMART" id="SM00823">
    <property type="entry name" value="PKS_PP"/>
    <property type="match status" value="1"/>
</dbReference>
<dbReference type="Gene3D" id="3.40.47.10">
    <property type="match status" value="1"/>
</dbReference>
<dbReference type="Pfam" id="PF21394">
    <property type="entry name" value="Beta-ketacyl_N"/>
    <property type="match status" value="1"/>
</dbReference>
<comment type="function">
    <text evidence="4">Involved in production of the polyketide antibiotic thailandamide.</text>
</comment>
<dbReference type="Pfam" id="PF02801">
    <property type="entry name" value="Ketoacyl-synt_C"/>
    <property type="match status" value="1"/>
</dbReference>
<feature type="region of interest" description="Disordered" evidence="6">
    <location>
        <begin position="1043"/>
        <end position="1067"/>
    </location>
</feature>
<feature type="compositionally biased region" description="Basic and acidic residues" evidence="6">
    <location>
        <begin position="1822"/>
        <end position="1842"/>
    </location>
</feature>
<proteinExistence type="predicted"/>
<dbReference type="FunFam" id="3.40.366.10:FF:000002">
    <property type="entry name" value="Probable polyketide synthase 2"/>
    <property type="match status" value="1"/>
</dbReference>
<dbReference type="InterPro" id="IPR049490">
    <property type="entry name" value="C883_1060-like_KR_N"/>
</dbReference>
<keyword evidence="2" id="KW-0597">Phosphoprotein</keyword>
<dbReference type="FunFam" id="3.40.47.10:FF:000019">
    <property type="entry name" value="Polyketide synthase type I"/>
    <property type="match status" value="1"/>
</dbReference>
<dbReference type="InterPro" id="IPR014043">
    <property type="entry name" value="Acyl_transferase_dom"/>
</dbReference>
<feature type="region of interest" description="Disordered" evidence="6">
    <location>
        <begin position="1807"/>
        <end position="1842"/>
    </location>
</feature>
<sequence length="1857" mass="198636">MSAMDEYRARLHKAAITIKELGAKLEAAQKRASEPVAVIGVGCRFPGGGVHPEAFFEALEAGVDGVRRIPPERWSAEAVAPGRPELRWAGLLDAVDEFDAAFFGISPREAVRLDPQQRLLLEVTWEALERAGQRADRLLGSRTGVFVGMWRADYGRFVREAPVDAYSVSGSLLSTAAGRVSYTFGLQGPCMIIDTACSSSLVAVHTACQSLRTGECDLALAGGANLLLDPVGIAMMLEMHMLSPDGRCKTFDAGANGIVGAEGCGVVVLKRLSDAERDGDPIAAVIRGSAVNQDGRSTGLTAPNVLAQQALLQQALESARVSASDIGYVETHGTGTSLGDPIEFEALRAVLGAPRADGAKCVLGALKTNLGHMDAVAGVAGLIKAILCLQRGAIPKNLHFETLNPRMSLEGTPFVIPTETLPFPANGEPRRAGVSSFGMSGTNAHVILEEAPRQGEADAHVKRASSYLVPLSAKTKAALVALAAATRDHLARTGATLHDIAYTASARRSLHEHRLGVVGASKDEVVAALSAYARGEIPAGLAEGQAQSAPPKVVFVFPGQGSQWVGMGRRLLEEEPVFREAIAACDAAIQREAGFSVLDELRADEARSRLAAIDVVQPVLFAVEVALAALWRSWGVEPDAVVGHSMGEVAAAHVAGALSLQDAAAVICRRSRLLRGVSGKGAMALVELSLADAERALSGHEDRLSVAVSNGPRATVIAGDPASLEGVLARLEREQIFCRRVKVDVASHSPQMDVLRDDLLAALRGVAPAAARIPMTSTVTAEPLRGDELVAAYWADNLRRPVLFSRVVSGWIAAGHTIFVEMSPHPILLPSVEENLREAGAAGAALPSLRRGQDERLSLLDSLGRLHVRGCPVAWERLYPEGGRVVELPAYPWQRERYWLESPGRGRAAARGAGAAGARGGASHPLLGGAFSYSLRPEDEGWEQEISVERLGYLADHRVQGEVVFPGAGYVEMALSAGAERWGTRELRLDEVTFEQVLVLPAQDRRVVQVVLSEEGEQGAWVQISSRAEESRSWTRHARARVRRVPREPGGEGAEEPPRARAERLQPSEPGAAFYGRIREAQIDYGPAFQGVEEVWSGAGEAVARVRLPEGVDEGGYVVHPALLDACLQVSAALFGDTTETVVPVGIERVQVHARAPRQGWVVATRAAESEAAAGERRCDVRLVDDEGRSLMEVRGLRLRRLEGSLVEQDALEGCVHEVVWRRAERLPEPSLGATGAWVVFSDRGGVGAGLHGRLTGAGQRCVRVFAGEGYEQIEPDLYRIDPGKRDDYARLLREAFGEEGSCGGVVHLFSLDAAPIEAATAEALAAELAGGSVSAAYLTQALVRHGFRDAPRLFLVTRGAQGVHEHEAVSVGQAPVWGLGRTIALEHPEVQCTRIDLAPGASEADAARLARELGAAGPEDQVALRGDDRYVARLVRGRFEAESARRFSLRPDASYLITGGLGGLGLSLARWLVEQGARHVALVGRRGAGPEAQQAIREMEEAGARVLVEPADVSCRDEVERLFARVEEKLPPLCGIVHAAAVLDDHTLLEQSEESFRKVFGPKALGAWHLHALSEGRALDFFVMYSSGASLFGSPGQGNYAAASAFVDALSRERARRGLASMSIQWGAFAEVGLAAAQDNRGKRLSSRGVASFTPAEGLEALRRLLLNPRAEVGVVRFDARQWSEFYPVAASLPLFAELTQDGAPGRVDREAPRVRQALEEAAPHERLPLLERHLCEQVAAVLRLDPRRLDRGAPFQSLGMDSLMSLELRNRFEASLGIRLSAILLFTYPNVSALSRHLLAMLSPSPETSGGAARGARGAKTADDGADVRPDITSEVEGLSRDELRDALARELEDE</sequence>
<dbReference type="InterPro" id="IPR001227">
    <property type="entry name" value="Ac_transferase_dom_sf"/>
</dbReference>
<dbReference type="InterPro" id="IPR009081">
    <property type="entry name" value="PP-bd_ACP"/>
</dbReference>
<dbReference type="GO" id="GO:0031177">
    <property type="term" value="F:phosphopantetheine binding"/>
    <property type="evidence" value="ECO:0007669"/>
    <property type="project" value="InterPro"/>
</dbReference>
<feature type="active site" description="Proton donor; for dehydratase activity" evidence="5">
    <location>
        <position position="1125"/>
    </location>
</feature>
<evidence type="ECO:0000256" key="3">
    <source>
        <dbReference type="ARBA" id="ARBA00022679"/>
    </source>
</evidence>
<dbReference type="PROSITE" id="PS00012">
    <property type="entry name" value="PHOSPHOPANTETHEINE"/>
    <property type="match status" value="1"/>
</dbReference>
<evidence type="ECO:0000256" key="6">
    <source>
        <dbReference type="SAM" id="MobiDB-lite"/>
    </source>
</evidence>
<dbReference type="InterPro" id="IPR014030">
    <property type="entry name" value="Ketoacyl_synth_N"/>
</dbReference>
<dbReference type="InterPro" id="IPR032821">
    <property type="entry name" value="PKS_assoc"/>
</dbReference>
<dbReference type="CDD" id="cd08955">
    <property type="entry name" value="KR_2_FAS_SDR_x"/>
    <property type="match status" value="1"/>
</dbReference>
<feature type="compositionally biased region" description="Low complexity" evidence="6">
    <location>
        <begin position="1812"/>
        <end position="1821"/>
    </location>
</feature>
<feature type="domain" description="PKS/mFAS DH" evidence="9">
    <location>
        <begin position="924"/>
        <end position="1208"/>
    </location>
</feature>
<organism evidence="10">
    <name type="scientific">Sorangium cellulosum</name>
    <name type="common">Polyangium cellulosum</name>
    <dbReference type="NCBI Taxonomy" id="56"/>
    <lineage>
        <taxon>Bacteria</taxon>
        <taxon>Pseudomonadati</taxon>
        <taxon>Myxococcota</taxon>
        <taxon>Polyangia</taxon>
        <taxon>Polyangiales</taxon>
        <taxon>Polyangiaceae</taxon>
        <taxon>Sorangium</taxon>
    </lineage>
</organism>
<evidence type="ECO:0000256" key="4">
    <source>
        <dbReference type="ARBA" id="ARBA00054155"/>
    </source>
</evidence>
<dbReference type="SMART" id="SM00825">
    <property type="entry name" value="PKS_KS"/>
    <property type="match status" value="1"/>
</dbReference>
<dbReference type="InterPro" id="IPR020806">
    <property type="entry name" value="PKS_PP-bd"/>
</dbReference>
<dbReference type="Pfam" id="PF00550">
    <property type="entry name" value="PP-binding"/>
    <property type="match status" value="1"/>
</dbReference>
<dbReference type="InterPro" id="IPR036736">
    <property type="entry name" value="ACP-like_sf"/>
</dbReference>
<dbReference type="PROSITE" id="PS52004">
    <property type="entry name" value="KS3_2"/>
    <property type="match status" value="1"/>
</dbReference>
<dbReference type="PANTHER" id="PTHR43775:SF51">
    <property type="entry name" value="INACTIVE PHENOLPHTHIOCEROL SYNTHESIS POLYKETIDE SYNTHASE TYPE I PKS1-RELATED"/>
    <property type="match status" value="1"/>
</dbReference>
<accession>I0J6Y8</accession>
<dbReference type="InterPro" id="IPR018201">
    <property type="entry name" value="Ketoacyl_synth_AS"/>
</dbReference>
<dbReference type="Gene3D" id="3.40.50.720">
    <property type="entry name" value="NAD(P)-binding Rossmann-like Domain"/>
    <property type="match status" value="1"/>
</dbReference>
<gene>
    <name evidence="10" type="primary">pelB</name>
</gene>
<dbReference type="InterPro" id="IPR020841">
    <property type="entry name" value="PKS_Beta-ketoAc_synthase_dom"/>
</dbReference>
<evidence type="ECO:0000256" key="1">
    <source>
        <dbReference type="ARBA" id="ARBA00022450"/>
    </source>
</evidence>
<dbReference type="CDD" id="cd00833">
    <property type="entry name" value="PKS"/>
    <property type="match status" value="1"/>
</dbReference>
<dbReference type="InterPro" id="IPR049551">
    <property type="entry name" value="PKS_DH_C"/>
</dbReference>
<dbReference type="SUPFAM" id="SSF47336">
    <property type="entry name" value="ACP-like"/>
    <property type="match status" value="1"/>
</dbReference>
<dbReference type="SUPFAM" id="SSF53901">
    <property type="entry name" value="Thiolase-like"/>
    <property type="match status" value="1"/>
</dbReference>
<feature type="active site" description="Proton acceptor; for dehydratase activity" evidence="5">
    <location>
        <position position="957"/>
    </location>
</feature>
<dbReference type="PROSITE" id="PS50075">
    <property type="entry name" value="CARRIER"/>
    <property type="match status" value="1"/>
</dbReference>
<dbReference type="Pfam" id="PF16197">
    <property type="entry name" value="KAsynt_C_assoc"/>
    <property type="match status" value="1"/>
</dbReference>
<feature type="domain" description="Ketosynthase family 3 (KS3)" evidence="8">
    <location>
        <begin position="33"/>
        <end position="450"/>
    </location>
</feature>
<dbReference type="Gene3D" id="3.10.129.110">
    <property type="entry name" value="Polyketide synthase dehydratase"/>
    <property type="match status" value="1"/>
</dbReference>
<evidence type="ECO:0000256" key="2">
    <source>
        <dbReference type="ARBA" id="ARBA00022553"/>
    </source>
</evidence>
<dbReference type="SMART" id="SM00822">
    <property type="entry name" value="PKS_KR"/>
    <property type="match status" value="1"/>
</dbReference>
<dbReference type="InterPro" id="IPR016035">
    <property type="entry name" value="Acyl_Trfase/lysoPLipase"/>
</dbReference>
<dbReference type="SUPFAM" id="SSF55048">
    <property type="entry name" value="Probable ACP-binding domain of malonyl-CoA ACP transacylase"/>
    <property type="match status" value="1"/>
</dbReference>
<dbReference type="PROSITE" id="PS52019">
    <property type="entry name" value="PKS_MFAS_DH"/>
    <property type="match status" value="1"/>
</dbReference>
<dbReference type="PANTHER" id="PTHR43775">
    <property type="entry name" value="FATTY ACID SYNTHASE"/>
    <property type="match status" value="1"/>
</dbReference>
<dbReference type="Pfam" id="PF14765">
    <property type="entry name" value="PS-DH"/>
    <property type="match status" value="1"/>
</dbReference>
<dbReference type="PROSITE" id="PS00606">
    <property type="entry name" value="KS3_1"/>
    <property type="match status" value="1"/>
</dbReference>
<dbReference type="InterPro" id="IPR014031">
    <property type="entry name" value="Ketoacyl_synth_C"/>
</dbReference>
<keyword evidence="3" id="KW-0808">Transferase</keyword>
<dbReference type="InterPro" id="IPR016036">
    <property type="entry name" value="Malonyl_transacylase_ACP-bd"/>
</dbReference>
<dbReference type="SMART" id="SM00827">
    <property type="entry name" value="PKS_AT"/>
    <property type="match status" value="1"/>
</dbReference>
<dbReference type="GO" id="GO:0004312">
    <property type="term" value="F:fatty acid synthase activity"/>
    <property type="evidence" value="ECO:0007669"/>
    <property type="project" value="TreeGrafter"/>
</dbReference>
<dbReference type="GO" id="GO:0006633">
    <property type="term" value="P:fatty acid biosynthetic process"/>
    <property type="evidence" value="ECO:0007669"/>
    <property type="project" value="InterPro"/>
</dbReference>
<dbReference type="Pfam" id="PF00698">
    <property type="entry name" value="Acyl_transf_1"/>
    <property type="match status" value="1"/>
</dbReference>
<evidence type="ECO:0000313" key="10">
    <source>
        <dbReference type="EMBL" id="CCE88381.1"/>
    </source>
</evidence>
<dbReference type="Pfam" id="PF21089">
    <property type="entry name" value="PKS_DH_N"/>
    <property type="match status" value="1"/>
</dbReference>
<evidence type="ECO:0000259" key="8">
    <source>
        <dbReference type="PROSITE" id="PS52004"/>
    </source>
</evidence>
<dbReference type="GO" id="GO:0004315">
    <property type="term" value="F:3-oxoacyl-[acyl-carrier-protein] synthase activity"/>
    <property type="evidence" value="ECO:0007669"/>
    <property type="project" value="InterPro"/>
</dbReference>
<dbReference type="Pfam" id="PF08659">
    <property type="entry name" value="KR"/>
    <property type="match status" value="1"/>
</dbReference>
<dbReference type="InterPro" id="IPR036291">
    <property type="entry name" value="NAD(P)-bd_dom_sf"/>
</dbReference>
<dbReference type="Gene3D" id="3.40.366.10">
    <property type="entry name" value="Malonyl-Coenzyme A Acyl Carrier Protein, domain 2"/>
    <property type="match status" value="1"/>
</dbReference>
<dbReference type="InterPro" id="IPR049900">
    <property type="entry name" value="PKS_mFAS_DH"/>
</dbReference>
<feature type="region of interest" description="N-terminal hotdog fold" evidence="5">
    <location>
        <begin position="924"/>
        <end position="1049"/>
    </location>
</feature>
<dbReference type="Gene3D" id="1.10.1200.10">
    <property type="entry name" value="ACP-like"/>
    <property type="match status" value="1"/>
</dbReference>
<dbReference type="InterPro" id="IPR050091">
    <property type="entry name" value="PKS_NRPS_Biosynth_Enz"/>
</dbReference>
<evidence type="ECO:0000259" key="9">
    <source>
        <dbReference type="PROSITE" id="PS52019"/>
    </source>
</evidence>